<dbReference type="STRING" id="6832.A0A553PGN7"/>
<dbReference type="Proteomes" id="UP000318571">
    <property type="component" value="Chromosome 5"/>
</dbReference>
<evidence type="ECO:0000256" key="2">
    <source>
        <dbReference type="ARBA" id="ARBA00022614"/>
    </source>
</evidence>
<dbReference type="GO" id="GO:0000398">
    <property type="term" value="P:mRNA splicing, via spliceosome"/>
    <property type="evidence" value="ECO:0007669"/>
    <property type="project" value="InterPro"/>
</dbReference>
<dbReference type="AlphaFoldDB" id="A0A553PGN7"/>
<dbReference type="InterPro" id="IPR001611">
    <property type="entry name" value="Leu-rich_rpt"/>
</dbReference>
<dbReference type="Pfam" id="PF13516">
    <property type="entry name" value="LRR_6"/>
    <property type="match status" value="2"/>
</dbReference>
<dbReference type="GO" id="GO:0005686">
    <property type="term" value="C:U2 snRNP"/>
    <property type="evidence" value="ECO:0007669"/>
    <property type="project" value="TreeGrafter"/>
</dbReference>
<comment type="similarity">
    <text evidence="5">Belongs to the U2 small nuclear ribonucleoprotein A family.</text>
</comment>
<dbReference type="SMART" id="SM00365">
    <property type="entry name" value="LRR_SD22"/>
    <property type="match status" value="3"/>
</dbReference>
<dbReference type="PANTHER" id="PTHR10552:SF6">
    <property type="entry name" value="U2 SMALL NUCLEAR RIBONUCLEOPROTEIN A"/>
    <property type="match status" value="1"/>
</dbReference>
<comment type="subcellular location">
    <subcellularLocation>
        <location evidence="1">Nucleus</location>
    </subcellularLocation>
</comment>
<dbReference type="SUPFAM" id="SSF52058">
    <property type="entry name" value="L domain-like"/>
    <property type="match status" value="1"/>
</dbReference>
<dbReference type="PANTHER" id="PTHR10552">
    <property type="entry name" value="U2 SMALL NUCLEAR RIBONUCLEOPROTEIN A"/>
    <property type="match status" value="1"/>
</dbReference>
<dbReference type="GO" id="GO:0030620">
    <property type="term" value="F:U2 snRNA binding"/>
    <property type="evidence" value="ECO:0007669"/>
    <property type="project" value="InterPro"/>
</dbReference>
<evidence type="ECO:0000256" key="3">
    <source>
        <dbReference type="ARBA" id="ARBA00022737"/>
    </source>
</evidence>
<evidence type="ECO:0000256" key="4">
    <source>
        <dbReference type="ARBA" id="ARBA00023242"/>
    </source>
</evidence>
<comment type="caution">
    <text evidence="6">The sequence shown here is derived from an EMBL/GenBank/DDBJ whole genome shotgun (WGS) entry which is preliminary data.</text>
</comment>
<name>A0A553PGN7_TIGCA</name>
<evidence type="ECO:0000313" key="6">
    <source>
        <dbReference type="EMBL" id="TRY76840.1"/>
    </source>
</evidence>
<protein>
    <submittedName>
        <fullName evidence="6">Uncharacterized protein</fullName>
    </submittedName>
</protein>
<keyword evidence="3" id="KW-0677">Repeat</keyword>
<sequence>MKLVVSTRGEIEDQPRKGFRILDAWPEFVWRLRVGQRERIMSVDLHLSHHGSPPNSLQMVPVPDETEEEDPDILDLSGQNLEKLTRAAPDCQLNTTTLILDDNLLQRLDNIHTYQCLEKLSVQSNQLIRMFQVAKLSHLKILNLAHNHVVTMEGLKELKLLTWLSLAANNIKAIEHLNQNVHLEHLDLSDNAITTVADISYLKNLKGRRKETIMTDYDKGLVWATSGRKIVLIRAAEKLIILRNQELIINTCLLHKNRITTLQGCERSLPTALTALTLNDNEVSDLTDVSHLTALQSLEQLTFANNPAIEQPEDIRKQFDYRPYIINWCLGIQVLDGILVGAKESLKAEWMYSQSKGRQFTKGYHSDLLDYLVDTCPLHPDKDWQEDKKLNLILSKVQEHQLSLRQELPSSCLSNAYR</sequence>
<dbReference type="InterPro" id="IPR032675">
    <property type="entry name" value="LRR_dom_sf"/>
</dbReference>
<accession>A0A553PGN7</accession>
<keyword evidence="7" id="KW-1185">Reference proteome</keyword>
<keyword evidence="2" id="KW-0433">Leucine-rich repeat</keyword>
<gene>
    <name evidence="6" type="ORF">TCAL_14747</name>
</gene>
<dbReference type="Gene3D" id="3.80.10.10">
    <property type="entry name" value="Ribonuclease Inhibitor"/>
    <property type="match status" value="2"/>
</dbReference>
<proteinExistence type="inferred from homology"/>
<dbReference type="PROSITE" id="PS51450">
    <property type="entry name" value="LRR"/>
    <property type="match status" value="3"/>
</dbReference>
<organism evidence="6 7">
    <name type="scientific">Tigriopus californicus</name>
    <name type="common">Marine copepod</name>
    <dbReference type="NCBI Taxonomy" id="6832"/>
    <lineage>
        <taxon>Eukaryota</taxon>
        <taxon>Metazoa</taxon>
        <taxon>Ecdysozoa</taxon>
        <taxon>Arthropoda</taxon>
        <taxon>Crustacea</taxon>
        <taxon>Multicrustacea</taxon>
        <taxon>Hexanauplia</taxon>
        <taxon>Copepoda</taxon>
        <taxon>Harpacticoida</taxon>
        <taxon>Harpacticidae</taxon>
        <taxon>Tigriopus</taxon>
    </lineage>
</organism>
<reference evidence="6 7" key="1">
    <citation type="journal article" date="2018" name="Nat. Ecol. Evol.">
        <title>Genomic signatures of mitonuclear coevolution across populations of Tigriopus californicus.</title>
        <authorList>
            <person name="Barreto F.S."/>
            <person name="Watson E.T."/>
            <person name="Lima T.G."/>
            <person name="Willett C.S."/>
            <person name="Edmands S."/>
            <person name="Li W."/>
            <person name="Burton R.S."/>
        </authorList>
    </citation>
    <scope>NUCLEOTIDE SEQUENCE [LARGE SCALE GENOMIC DNA]</scope>
    <source>
        <strain evidence="6 7">San Diego</strain>
    </source>
</reference>
<dbReference type="Pfam" id="PF14580">
    <property type="entry name" value="LRR_9"/>
    <property type="match status" value="1"/>
</dbReference>
<evidence type="ECO:0000256" key="1">
    <source>
        <dbReference type="ARBA" id="ARBA00004123"/>
    </source>
</evidence>
<keyword evidence="4" id="KW-0539">Nucleus</keyword>
<evidence type="ECO:0000256" key="5">
    <source>
        <dbReference type="ARBA" id="ARBA00024196"/>
    </source>
</evidence>
<dbReference type="OMA" id="FRILDAW"/>
<evidence type="ECO:0000313" key="7">
    <source>
        <dbReference type="Proteomes" id="UP000318571"/>
    </source>
</evidence>
<dbReference type="EMBL" id="VCGU01000004">
    <property type="protein sequence ID" value="TRY76840.1"/>
    <property type="molecule type" value="Genomic_DNA"/>
</dbReference>
<dbReference type="InterPro" id="IPR044640">
    <property type="entry name" value="RU2A"/>
</dbReference>